<dbReference type="RefSeq" id="WP_119051465.1">
    <property type="nucleotide sequence ID" value="NZ_CP032157.1"/>
</dbReference>
<dbReference type="OrthoDB" id="9965930at2"/>
<gene>
    <name evidence="1" type="ORF">D3H65_17070</name>
</gene>
<accession>A0A3B7MM41</accession>
<organism evidence="1 2">
    <name type="scientific">Paraflavitalea soli</name>
    <dbReference type="NCBI Taxonomy" id="2315862"/>
    <lineage>
        <taxon>Bacteria</taxon>
        <taxon>Pseudomonadati</taxon>
        <taxon>Bacteroidota</taxon>
        <taxon>Chitinophagia</taxon>
        <taxon>Chitinophagales</taxon>
        <taxon>Chitinophagaceae</taxon>
        <taxon>Paraflavitalea</taxon>
    </lineage>
</organism>
<name>A0A3B7MM41_9BACT</name>
<dbReference type="EMBL" id="CP032157">
    <property type="protein sequence ID" value="AXY75584.1"/>
    <property type="molecule type" value="Genomic_DNA"/>
</dbReference>
<protein>
    <submittedName>
        <fullName evidence="1">Uncharacterized protein</fullName>
    </submittedName>
</protein>
<evidence type="ECO:0000313" key="2">
    <source>
        <dbReference type="Proteomes" id="UP000263900"/>
    </source>
</evidence>
<dbReference type="AlphaFoldDB" id="A0A3B7MM41"/>
<sequence length="468" mass="53148">MPKNQYFSNIRKGIAHRIGSLSIANSLLAELEQSSYTGIKAYDLHDWEKGKKSKTSFLDIVTNDYNQKIAGWIELLNQEKDAFELQPATKINISPKLNINAAVIKEWKQEEPTIEINIGLILAVEDLLGKCLCTKSFFTQRTPTGELSIANPFFLIGPDHADRFLNYGSIVALGDAHAQLLTAGIPIAPWRLFQFDLIAELSAQWAMLHEQAHWMLGHIDYLAAQRGDTSDFSLNENGENTPLDDATATKYFEMGADALASSLLFHLNWDTERQENKRFRDYRNKLQQAYGNIGSESIIYLNDHAAILRTILLSIGLVVLLMENKRLYLNSPRSSYPLPVTRLLGIFLTVGEAYGDMINFSEDNTYDTEKIRPVIISYIEVIVDLQLIVSLLKINNPIFKPFIWERNKEEEDQFTDDLFSILANGASDPGIVQTEAAKEFIYLRSLDPAFMPRLKNYLHLGKSWLDNY</sequence>
<keyword evidence="2" id="KW-1185">Reference proteome</keyword>
<dbReference type="KEGG" id="pseg:D3H65_17070"/>
<reference evidence="1 2" key="1">
    <citation type="submission" date="2018-09" db="EMBL/GenBank/DDBJ databases">
        <title>Genome sequencing of strain 6GH32-13.</title>
        <authorList>
            <person name="Weon H.-Y."/>
            <person name="Heo J."/>
            <person name="Kwon S.-W."/>
        </authorList>
    </citation>
    <scope>NUCLEOTIDE SEQUENCE [LARGE SCALE GENOMIC DNA]</scope>
    <source>
        <strain evidence="1 2">5GH32-13</strain>
    </source>
</reference>
<dbReference type="Proteomes" id="UP000263900">
    <property type="component" value="Chromosome"/>
</dbReference>
<evidence type="ECO:0000313" key="1">
    <source>
        <dbReference type="EMBL" id="AXY75584.1"/>
    </source>
</evidence>
<proteinExistence type="predicted"/>